<name>A0A6J5WSM0_PRUAR</name>
<sequence length="105" mass="11583">MVPDPATTAQLSPKLPKPSSKAGPAHKLSSHLLRKICAPLHILANLHKLSLKISTLSHMPNPKDKLLRTSSNSQVTCQTAGAVRMFSRFPPGEQRKQCNRRQKLI</sequence>
<dbReference type="EMBL" id="CAEKDK010000008">
    <property type="protein sequence ID" value="CAB4289206.1"/>
    <property type="molecule type" value="Genomic_DNA"/>
</dbReference>
<proteinExistence type="predicted"/>
<dbReference type="EMBL" id="CAEKKB010000002">
    <property type="protein sequence ID" value="CAB4302234.1"/>
    <property type="molecule type" value="Genomic_DNA"/>
</dbReference>
<evidence type="ECO:0000313" key="3">
    <source>
        <dbReference type="EMBL" id="CAB4288960.1"/>
    </source>
</evidence>
<dbReference type="Proteomes" id="UP000507245">
    <property type="component" value="Unassembled WGS sequence"/>
</dbReference>
<dbReference type="EMBL" id="CAEKKB010000004">
    <property type="protein sequence ID" value="CAB4306236.1"/>
    <property type="molecule type" value="Genomic_DNA"/>
</dbReference>
<evidence type="ECO:0000313" key="4">
    <source>
        <dbReference type="EMBL" id="CAB4289206.1"/>
    </source>
</evidence>
<evidence type="ECO:0000313" key="7">
    <source>
        <dbReference type="EMBL" id="CAB4319326.1"/>
    </source>
</evidence>
<dbReference type="EMBL" id="CAEKDK010000008">
    <property type="protein sequence ID" value="CAB4288960.1"/>
    <property type="molecule type" value="Genomic_DNA"/>
</dbReference>
<gene>
    <name evidence="2" type="ORF">CURHAP_LOCUS24799</name>
    <name evidence="3" type="ORF">CURHAP_LOCUS47224</name>
    <name evidence="4" type="ORF">CURHAP_LOCUS47658</name>
    <name evidence="5" type="ORF">ORAREDHAP_LOCUS17853</name>
    <name evidence="6" type="ORF">ORAREDHAP_LOCUS24384</name>
    <name evidence="7" type="ORF">ORAREDHAP_LOCUS46526</name>
</gene>
<evidence type="ECO:0000313" key="6">
    <source>
        <dbReference type="EMBL" id="CAB4306236.1"/>
    </source>
</evidence>
<evidence type="ECO:0000313" key="8">
    <source>
        <dbReference type="Proteomes" id="UP000507222"/>
    </source>
</evidence>
<accession>A0A6J5WSM0</accession>
<evidence type="ECO:0000313" key="5">
    <source>
        <dbReference type="EMBL" id="CAB4302234.1"/>
    </source>
</evidence>
<dbReference type="AlphaFoldDB" id="A0A6J5WSM0"/>
<evidence type="ECO:0000256" key="1">
    <source>
        <dbReference type="SAM" id="MobiDB-lite"/>
    </source>
</evidence>
<dbReference type="EMBL" id="CAEKKB010000008">
    <property type="protein sequence ID" value="CAB4319326.1"/>
    <property type="molecule type" value="Genomic_DNA"/>
</dbReference>
<feature type="region of interest" description="Disordered" evidence="1">
    <location>
        <begin position="1"/>
        <end position="26"/>
    </location>
</feature>
<dbReference type="EMBL" id="CAEKDK010000004">
    <property type="protein sequence ID" value="CAB4275846.1"/>
    <property type="molecule type" value="Genomic_DNA"/>
</dbReference>
<reference evidence="5 8" key="2">
    <citation type="submission" date="2020-05" db="EMBL/GenBank/DDBJ databases">
        <authorList>
            <person name="Campoy J."/>
            <person name="Schneeberger K."/>
            <person name="Spophaly S."/>
        </authorList>
    </citation>
    <scope>NUCLEOTIDE SEQUENCE [LARGE SCALE GENOMIC DNA]</scope>
    <source>
        <strain evidence="5">PruArmRojPasFocal</strain>
    </source>
</reference>
<evidence type="ECO:0000313" key="9">
    <source>
        <dbReference type="Proteomes" id="UP000507245"/>
    </source>
</evidence>
<dbReference type="Proteomes" id="UP000507222">
    <property type="component" value="Unassembled WGS sequence"/>
</dbReference>
<reference evidence="9" key="1">
    <citation type="journal article" date="2020" name="Genome Biol.">
        <title>Gamete binning: chromosome-level and haplotype-resolved genome assembly enabled by high-throughput single-cell sequencing of gamete genomes.</title>
        <authorList>
            <person name="Campoy J.A."/>
            <person name="Sun H."/>
            <person name="Goel M."/>
            <person name="Jiao W.-B."/>
            <person name="Folz-Donahue K."/>
            <person name="Wang N."/>
            <person name="Rubio M."/>
            <person name="Liu C."/>
            <person name="Kukat C."/>
            <person name="Ruiz D."/>
            <person name="Huettel B."/>
            <person name="Schneeberger K."/>
        </authorList>
    </citation>
    <scope>NUCLEOTIDE SEQUENCE [LARGE SCALE GENOMIC DNA]</scope>
    <source>
        <strain evidence="9">cv. Rojo Pasion</strain>
    </source>
</reference>
<evidence type="ECO:0000313" key="2">
    <source>
        <dbReference type="EMBL" id="CAB4275846.1"/>
    </source>
</evidence>
<keyword evidence="9" id="KW-1185">Reference proteome</keyword>
<organism evidence="5 9">
    <name type="scientific">Prunus armeniaca</name>
    <name type="common">Apricot</name>
    <name type="synonym">Armeniaca vulgaris</name>
    <dbReference type="NCBI Taxonomy" id="36596"/>
    <lineage>
        <taxon>Eukaryota</taxon>
        <taxon>Viridiplantae</taxon>
        <taxon>Streptophyta</taxon>
        <taxon>Embryophyta</taxon>
        <taxon>Tracheophyta</taxon>
        <taxon>Spermatophyta</taxon>
        <taxon>Magnoliopsida</taxon>
        <taxon>eudicotyledons</taxon>
        <taxon>Gunneridae</taxon>
        <taxon>Pentapetalae</taxon>
        <taxon>rosids</taxon>
        <taxon>fabids</taxon>
        <taxon>Rosales</taxon>
        <taxon>Rosaceae</taxon>
        <taxon>Amygdaloideae</taxon>
        <taxon>Amygdaleae</taxon>
        <taxon>Prunus</taxon>
    </lineage>
</organism>
<protein>
    <submittedName>
        <fullName evidence="5">Uncharacterized protein</fullName>
    </submittedName>
</protein>